<comment type="caution">
    <text evidence="15">The sequence shown here is derived from an EMBL/GenBank/DDBJ whole genome shotgun (WGS) entry which is preliminary data.</text>
</comment>
<dbReference type="HAMAP" id="MF_00145">
    <property type="entry name" value="Phosphoglyc_kinase"/>
    <property type="match status" value="1"/>
</dbReference>
<evidence type="ECO:0000256" key="12">
    <source>
        <dbReference type="PIRSR" id="PIRSR000724-1"/>
    </source>
</evidence>
<dbReference type="Gene3D" id="3.40.50.1260">
    <property type="entry name" value="Phosphoglycerate kinase, N-terminal domain"/>
    <property type="match status" value="2"/>
</dbReference>
<protein>
    <recommendedName>
        <fullName evidence="5 11">Phosphoglycerate kinase</fullName>
        <ecNumber evidence="5 11">2.7.2.3</ecNumber>
    </recommendedName>
</protein>
<dbReference type="EC" id="2.7.2.3" evidence="5 11"/>
<evidence type="ECO:0000256" key="14">
    <source>
        <dbReference type="RuleBase" id="RU000532"/>
    </source>
</evidence>
<feature type="binding site" evidence="11">
    <location>
        <position position="151"/>
    </location>
    <ligand>
        <name>substrate</name>
    </ligand>
</feature>
<feature type="binding site" evidence="11 12">
    <location>
        <begin position="21"/>
        <end position="23"/>
    </location>
    <ligand>
        <name>substrate</name>
    </ligand>
</feature>
<dbReference type="GO" id="GO:0004618">
    <property type="term" value="F:phosphoglycerate kinase activity"/>
    <property type="evidence" value="ECO:0007669"/>
    <property type="project" value="UniProtKB-UniRule"/>
</dbReference>
<evidence type="ECO:0000256" key="2">
    <source>
        <dbReference type="ARBA" id="ARBA00004496"/>
    </source>
</evidence>
<dbReference type="Proteomes" id="UP000178187">
    <property type="component" value="Unassembled WGS sequence"/>
</dbReference>
<dbReference type="UniPathway" id="UPA00109">
    <property type="reaction ID" value="UER00185"/>
</dbReference>
<evidence type="ECO:0000256" key="9">
    <source>
        <dbReference type="ARBA" id="ARBA00022777"/>
    </source>
</evidence>
<feature type="binding site" evidence="11 13">
    <location>
        <position position="291"/>
    </location>
    <ligand>
        <name>ATP</name>
        <dbReference type="ChEBI" id="CHEBI:30616"/>
    </ligand>
</feature>
<feature type="binding site" evidence="12">
    <location>
        <position position="36"/>
    </location>
    <ligand>
        <name>(2R)-3-phosphoglycerate</name>
        <dbReference type="ChEBI" id="CHEBI:58272"/>
    </ligand>
</feature>
<keyword evidence="8 11" id="KW-0547">Nucleotide-binding</keyword>
<dbReference type="GO" id="GO:0006094">
    <property type="term" value="P:gluconeogenesis"/>
    <property type="evidence" value="ECO:0007669"/>
    <property type="project" value="TreeGrafter"/>
</dbReference>
<dbReference type="InterPro" id="IPR036043">
    <property type="entry name" value="Phosphoglycerate_kinase_sf"/>
</dbReference>
<evidence type="ECO:0000256" key="13">
    <source>
        <dbReference type="PIRSR" id="PIRSR000724-2"/>
    </source>
</evidence>
<dbReference type="SUPFAM" id="SSF53748">
    <property type="entry name" value="Phosphoglycerate kinase"/>
    <property type="match status" value="1"/>
</dbReference>
<feature type="binding site" evidence="12">
    <location>
        <position position="151"/>
    </location>
    <ligand>
        <name>(2R)-3-phosphoglycerate</name>
        <dbReference type="ChEBI" id="CHEBI:58272"/>
    </ligand>
</feature>
<comment type="pathway">
    <text evidence="11">Carbohydrate degradation; glycolysis; pyruvate from D-glyceraldehyde 3-phosphate: step 2/5.</text>
</comment>
<dbReference type="PRINTS" id="PR00477">
    <property type="entry name" value="PHGLYCKINASE"/>
</dbReference>
<feature type="binding site" evidence="11 13">
    <location>
        <position position="201"/>
    </location>
    <ligand>
        <name>ATP</name>
        <dbReference type="ChEBI" id="CHEBI:30616"/>
    </ligand>
</feature>
<feature type="binding site" evidence="12">
    <location>
        <position position="118"/>
    </location>
    <ligand>
        <name>(2R)-3-phosphoglycerate</name>
        <dbReference type="ChEBI" id="CHEBI:58272"/>
    </ligand>
</feature>
<dbReference type="Pfam" id="PF00162">
    <property type="entry name" value="PGK"/>
    <property type="match status" value="1"/>
</dbReference>
<feature type="binding site" evidence="11">
    <location>
        <position position="36"/>
    </location>
    <ligand>
        <name>substrate</name>
    </ligand>
</feature>
<keyword evidence="7 11" id="KW-0808">Transferase</keyword>
<dbReference type="FunFam" id="3.40.50.1260:FF:000002">
    <property type="entry name" value="Phosphoglycerate kinase"/>
    <property type="match status" value="1"/>
</dbReference>
<evidence type="ECO:0000256" key="6">
    <source>
        <dbReference type="ARBA" id="ARBA00022490"/>
    </source>
</evidence>
<feature type="binding site" evidence="11">
    <location>
        <begin position="349"/>
        <end position="352"/>
    </location>
    <ligand>
        <name>ATP</name>
        <dbReference type="ChEBI" id="CHEBI:30616"/>
    </ligand>
</feature>
<dbReference type="InterPro" id="IPR001576">
    <property type="entry name" value="Phosphoglycerate_kinase"/>
</dbReference>
<dbReference type="AlphaFoldDB" id="A0A1G1KYG2"/>
<dbReference type="InterPro" id="IPR015824">
    <property type="entry name" value="Phosphoglycerate_kinase_N"/>
</dbReference>
<keyword evidence="11" id="KW-0324">Glycolysis</keyword>
<dbReference type="FunFam" id="3.40.50.1260:FF:000007">
    <property type="entry name" value="Phosphoglycerate kinase"/>
    <property type="match status" value="1"/>
</dbReference>
<dbReference type="GO" id="GO:0005524">
    <property type="term" value="F:ATP binding"/>
    <property type="evidence" value="ECO:0007669"/>
    <property type="project" value="UniProtKB-KW"/>
</dbReference>
<sequence>MNKKTIENIDVRGKRVIARVDYNVPIEGDKITDDARIVKTLPTVKYLIKQKAKIILMAHLGRPKGKKDPKYTLKPVADHLAKLLGQPVKFVPDCIGEIAQRETANLKEGEVVLLENLRFYAEEEKNDDNFSKQLASLGEVYVNDAFGAAHRAHSSTAGIAKYLPAVAGYLLAKEIEYFDKALQNPEKPFLAILGGAKVVDKIKVIENLMTKVDSLLIGGAMAYTFLKAQGHTIGKSLFDAEGFDVAKSLLEKAKQMKIQMLFPVDHVISDKVEAGAPTQLCGIDIPEGKLGVDIGPKTVDQFTNVLKNAKTVIWNGPLGVFEIPAFSNGTKKIAEFLGDLKQATRIVGGGETAAACTEFGVEEKMSHVSTGGGASLEYLEGKVLPGVDALLNK</sequence>
<dbReference type="GO" id="GO:0006096">
    <property type="term" value="P:glycolytic process"/>
    <property type="evidence" value="ECO:0007669"/>
    <property type="project" value="UniProtKB-UniRule"/>
</dbReference>
<feature type="binding site" evidence="11 13">
    <location>
        <position position="322"/>
    </location>
    <ligand>
        <name>ATP</name>
        <dbReference type="ChEBI" id="CHEBI:30616"/>
    </ligand>
</feature>
<evidence type="ECO:0000256" key="1">
    <source>
        <dbReference type="ARBA" id="ARBA00000642"/>
    </source>
</evidence>
<evidence type="ECO:0000256" key="4">
    <source>
        <dbReference type="ARBA" id="ARBA00011245"/>
    </source>
</evidence>
<evidence type="ECO:0000256" key="5">
    <source>
        <dbReference type="ARBA" id="ARBA00013061"/>
    </source>
</evidence>
<feature type="binding site" evidence="11">
    <location>
        <position position="118"/>
    </location>
    <ligand>
        <name>substrate</name>
    </ligand>
</feature>
<keyword evidence="6 11" id="KW-0963">Cytoplasm</keyword>
<dbReference type="CDD" id="cd00318">
    <property type="entry name" value="Phosphoglycerate_kinase"/>
    <property type="match status" value="1"/>
</dbReference>
<dbReference type="PANTHER" id="PTHR11406:SF23">
    <property type="entry name" value="PHOSPHOGLYCERATE KINASE 1, CHLOROPLASTIC-RELATED"/>
    <property type="match status" value="1"/>
</dbReference>
<accession>A0A1G1KYG2</accession>
<reference evidence="15 16" key="1">
    <citation type="journal article" date="2016" name="Nat. Commun.">
        <title>Thousands of microbial genomes shed light on interconnected biogeochemical processes in an aquifer system.</title>
        <authorList>
            <person name="Anantharaman K."/>
            <person name="Brown C.T."/>
            <person name="Hug L.A."/>
            <person name="Sharon I."/>
            <person name="Castelle C.J."/>
            <person name="Probst A.J."/>
            <person name="Thomas B.C."/>
            <person name="Singh A."/>
            <person name="Wilkins M.J."/>
            <person name="Karaoz U."/>
            <person name="Brodie E.L."/>
            <person name="Williams K.H."/>
            <person name="Hubbard S.S."/>
            <person name="Banfield J.F."/>
        </authorList>
    </citation>
    <scope>NUCLEOTIDE SEQUENCE [LARGE SCALE GENOMIC DNA]</scope>
</reference>
<dbReference type="GO" id="GO:0005829">
    <property type="term" value="C:cytosol"/>
    <property type="evidence" value="ECO:0007669"/>
    <property type="project" value="TreeGrafter"/>
</dbReference>
<dbReference type="PANTHER" id="PTHR11406">
    <property type="entry name" value="PHOSPHOGLYCERATE KINASE"/>
    <property type="match status" value="1"/>
</dbReference>
<evidence type="ECO:0000256" key="3">
    <source>
        <dbReference type="ARBA" id="ARBA00008982"/>
    </source>
</evidence>
<dbReference type="PIRSF" id="PIRSF000724">
    <property type="entry name" value="Pgk"/>
    <property type="match status" value="1"/>
</dbReference>
<dbReference type="EMBL" id="MHFR01000037">
    <property type="protein sequence ID" value="OGW97965.1"/>
    <property type="molecule type" value="Genomic_DNA"/>
</dbReference>
<evidence type="ECO:0000256" key="11">
    <source>
        <dbReference type="HAMAP-Rule" id="MF_00145"/>
    </source>
</evidence>
<comment type="subunit">
    <text evidence="4 11">Monomer.</text>
</comment>
<keyword evidence="10 11" id="KW-0067">ATP-binding</keyword>
<name>A0A1G1KYG2_9BACT</name>
<evidence type="ECO:0000256" key="8">
    <source>
        <dbReference type="ARBA" id="ARBA00022741"/>
    </source>
</evidence>
<gene>
    <name evidence="11" type="primary">pgk</name>
    <name evidence="15" type="ORF">A3G33_06935</name>
</gene>
<keyword evidence="9 11" id="KW-0418">Kinase</keyword>
<evidence type="ECO:0000313" key="16">
    <source>
        <dbReference type="Proteomes" id="UP000178187"/>
    </source>
</evidence>
<proteinExistence type="inferred from homology"/>
<dbReference type="GO" id="GO:0043531">
    <property type="term" value="F:ADP binding"/>
    <property type="evidence" value="ECO:0007669"/>
    <property type="project" value="TreeGrafter"/>
</dbReference>
<evidence type="ECO:0000256" key="10">
    <source>
        <dbReference type="ARBA" id="ARBA00022840"/>
    </source>
</evidence>
<evidence type="ECO:0000256" key="7">
    <source>
        <dbReference type="ARBA" id="ARBA00022679"/>
    </source>
</evidence>
<feature type="binding site" evidence="11 12">
    <location>
        <begin position="59"/>
        <end position="62"/>
    </location>
    <ligand>
        <name>substrate</name>
    </ligand>
</feature>
<comment type="subcellular location">
    <subcellularLocation>
        <location evidence="2 11">Cytoplasm</location>
    </subcellularLocation>
</comment>
<comment type="similarity">
    <text evidence="3 11 14">Belongs to the phosphoglycerate kinase family.</text>
</comment>
<evidence type="ECO:0000313" key="15">
    <source>
        <dbReference type="EMBL" id="OGW97965.1"/>
    </source>
</evidence>
<comment type="catalytic activity">
    <reaction evidence="1 11 14">
        <text>(2R)-3-phosphoglycerate + ATP = (2R)-3-phospho-glyceroyl phosphate + ADP</text>
        <dbReference type="Rhea" id="RHEA:14801"/>
        <dbReference type="ChEBI" id="CHEBI:30616"/>
        <dbReference type="ChEBI" id="CHEBI:57604"/>
        <dbReference type="ChEBI" id="CHEBI:58272"/>
        <dbReference type="ChEBI" id="CHEBI:456216"/>
        <dbReference type="EC" id="2.7.2.3"/>
    </reaction>
</comment>
<organism evidence="15 16">
    <name type="scientific">Candidatus Danuiimicrobium aquiferis</name>
    <dbReference type="NCBI Taxonomy" id="1801832"/>
    <lineage>
        <taxon>Bacteria</taxon>
        <taxon>Pseudomonadati</taxon>
        <taxon>Candidatus Omnitrophota</taxon>
        <taxon>Candidatus Danuiimicrobium</taxon>
    </lineage>
</organism>